<feature type="non-terminal residue" evidence="3">
    <location>
        <position position="1"/>
    </location>
</feature>
<accession>A0A7J6T9P8</accession>
<dbReference type="Proteomes" id="UP000553632">
    <property type="component" value="Unassembled WGS sequence"/>
</dbReference>
<comment type="caution">
    <text evidence="3">The sequence shown here is derived from an EMBL/GenBank/DDBJ whole genome shotgun (WGS) entry which is preliminary data.</text>
</comment>
<dbReference type="AlphaFoldDB" id="A0A7J6T9P8"/>
<evidence type="ECO:0000256" key="1">
    <source>
        <dbReference type="SAM" id="MobiDB-lite"/>
    </source>
</evidence>
<feature type="region of interest" description="Disordered" evidence="1">
    <location>
        <begin position="129"/>
        <end position="167"/>
    </location>
</feature>
<feature type="chain" id="PRO_5029860544" evidence="2">
    <location>
        <begin position="24"/>
        <end position="588"/>
    </location>
</feature>
<feature type="signal peptide" evidence="2">
    <location>
        <begin position="1"/>
        <end position="23"/>
    </location>
</feature>
<protein>
    <submittedName>
        <fullName evidence="3">Uncharacterized protein</fullName>
    </submittedName>
</protein>
<proteinExistence type="predicted"/>
<evidence type="ECO:0000313" key="4">
    <source>
        <dbReference type="Proteomes" id="UP000553632"/>
    </source>
</evidence>
<organism evidence="3 4">
    <name type="scientific">Perkinsus olseni</name>
    <name type="common">Perkinsus atlanticus</name>
    <dbReference type="NCBI Taxonomy" id="32597"/>
    <lineage>
        <taxon>Eukaryota</taxon>
        <taxon>Sar</taxon>
        <taxon>Alveolata</taxon>
        <taxon>Perkinsozoa</taxon>
        <taxon>Perkinsea</taxon>
        <taxon>Perkinsida</taxon>
        <taxon>Perkinsidae</taxon>
        <taxon>Perkinsus</taxon>
    </lineage>
</organism>
<feature type="compositionally biased region" description="Low complexity" evidence="1">
    <location>
        <begin position="129"/>
        <end position="140"/>
    </location>
</feature>
<dbReference type="EMBL" id="JABANO010012562">
    <property type="protein sequence ID" value="KAF4741597.1"/>
    <property type="molecule type" value="Genomic_DNA"/>
</dbReference>
<keyword evidence="2" id="KW-0732">Signal</keyword>
<feature type="compositionally biased region" description="Basic residues" evidence="1">
    <location>
        <begin position="141"/>
        <end position="156"/>
    </location>
</feature>
<keyword evidence="4" id="KW-1185">Reference proteome</keyword>
<reference evidence="3 4" key="1">
    <citation type="submission" date="2020-04" db="EMBL/GenBank/DDBJ databases">
        <title>Perkinsus olseni comparative genomics.</title>
        <authorList>
            <person name="Bogema D.R."/>
        </authorList>
    </citation>
    <scope>NUCLEOTIDE SEQUENCE [LARGE SCALE GENOMIC DNA]</scope>
    <source>
        <strain evidence="3 4">ATCC PRA-207</strain>
    </source>
</reference>
<name>A0A7J6T9P8_PEROL</name>
<evidence type="ECO:0000256" key="2">
    <source>
        <dbReference type="SAM" id="SignalP"/>
    </source>
</evidence>
<gene>
    <name evidence="3" type="ORF">FOZ63_002656</name>
</gene>
<evidence type="ECO:0000313" key="3">
    <source>
        <dbReference type="EMBL" id="KAF4741597.1"/>
    </source>
</evidence>
<sequence>MTRVMRLILRLYCLLMALEYGSASCLGWFTKDDEQPFELQPGELEWDDEIQPGELEWDDEIQPAVVAYPTACHQIHKARYESDSSVGDEWFHTVLVTLIHIGMAFPDEFTQRAAQLNLPRQVVLVVPPSSASADHSPSKATRSRGLHKGKHGKAGKSKSNNGQSKPATTDAITGIFGELLAARLLALCSFIGLLMRDKIRLGRPAVQELHTQVLHSGGLSLILAGLDSQVGRLAKLTNSSLTKFKPLDCMGVRSLCEALMLCLDSPSTTAVLARAIALIAAASNLHGAERLLMVKLNPVSLPPSGRKKGKVASRRQDVMYGLGTSEYYNDGSNHVNLVEAGDLTRTEASAPGNGGPGSLSSSSQSPCLCISKLGVTHGVSGLLVDTVVRHPSKAEVVVPCLEALVDLWKVSSSLVGDLNVVKDAVRSSGDQQILYRATEACPVLVKDTCLRIRSIVSESSTAWKIFRSREPLQREGENGLASPAESVGLRPTRSSLDGLNVEALKASVGILFAESDSSQCRIHRTLVDLGGQEGYMRSIEAVAESTEDTALARLLVNARLEVPEEEAPAVLERILEVEKTPLALRHRV</sequence>